<keyword evidence="2" id="KW-0012">Acyltransferase</keyword>
<proteinExistence type="predicted"/>
<accession>A0ABW3CJ48</accession>
<evidence type="ECO:0000313" key="2">
    <source>
        <dbReference type="EMBL" id="MFD0854556.1"/>
    </source>
</evidence>
<keyword evidence="2" id="KW-0808">Transferase</keyword>
<feature type="domain" description="N-acetyltransferase" evidence="1">
    <location>
        <begin position="1"/>
        <end position="161"/>
    </location>
</feature>
<dbReference type="EMBL" id="JBHTIR010003022">
    <property type="protein sequence ID" value="MFD0854556.1"/>
    <property type="molecule type" value="Genomic_DNA"/>
</dbReference>
<keyword evidence="3" id="KW-1185">Reference proteome</keyword>
<dbReference type="Pfam" id="PF00583">
    <property type="entry name" value="Acetyltransf_1"/>
    <property type="match status" value="1"/>
</dbReference>
<dbReference type="Gene3D" id="3.40.630.30">
    <property type="match status" value="1"/>
</dbReference>
<sequence>VGLVDELAGLYQRVYAEPPYRSAPRFSPGRFISRTREQALTSDFILVTARRGGDLVGYTFGFTMDPGAWWVTASRPSEEVMACRKFAVIELMVDRAHRRQGIGHALLTTLLRERPEPYATLVAVLDADAYGWYLRNGWRKVGELRLEPPFADALLLPLPAKT</sequence>
<dbReference type="PROSITE" id="PS51186">
    <property type="entry name" value="GNAT"/>
    <property type="match status" value="1"/>
</dbReference>
<dbReference type="CDD" id="cd04301">
    <property type="entry name" value="NAT_SF"/>
    <property type="match status" value="1"/>
</dbReference>
<evidence type="ECO:0000313" key="3">
    <source>
        <dbReference type="Proteomes" id="UP001597083"/>
    </source>
</evidence>
<dbReference type="InterPro" id="IPR016181">
    <property type="entry name" value="Acyl_CoA_acyltransferase"/>
</dbReference>
<protein>
    <submittedName>
        <fullName evidence="2">GNAT family N-acetyltransferase</fullName>
        <ecNumber evidence="2">2.3.-.-</ecNumber>
    </submittedName>
</protein>
<evidence type="ECO:0000259" key="1">
    <source>
        <dbReference type="PROSITE" id="PS51186"/>
    </source>
</evidence>
<gene>
    <name evidence="2" type="ORF">ACFQ07_20130</name>
</gene>
<name>A0ABW3CJ48_9ACTN</name>
<dbReference type="EC" id="2.3.-.-" evidence="2"/>
<feature type="non-terminal residue" evidence="2">
    <location>
        <position position="1"/>
    </location>
</feature>
<reference evidence="3" key="1">
    <citation type="journal article" date="2019" name="Int. J. Syst. Evol. Microbiol.">
        <title>The Global Catalogue of Microorganisms (GCM) 10K type strain sequencing project: providing services to taxonomists for standard genome sequencing and annotation.</title>
        <authorList>
            <consortium name="The Broad Institute Genomics Platform"/>
            <consortium name="The Broad Institute Genome Sequencing Center for Infectious Disease"/>
            <person name="Wu L."/>
            <person name="Ma J."/>
        </authorList>
    </citation>
    <scope>NUCLEOTIDE SEQUENCE [LARGE SCALE GENOMIC DNA]</scope>
    <source>
        <strain evidence="3">JCM 31696</strain>
    </source>
</reference>
<dbReference type="GO" id="GO:0016746">
    <property type="term" value="F:acyltransferase activity"/>
    <property type="evidence" value="ECO:0007669"/>
    <property type="project" value="UniProtKB-KW"/>
</dbReference>
<organism evidence="2 3">
    <name type="scientific">Actinomadura adrarensis</name>
    <dbReference type="NCBI Taxonomy" id="1819600"/>
    <lineage>
        <taxon>Bacteria</taxon>
        <taxon>Bacillati</taxon>
        <taxon>Actinomycetota</taxon>
        <taxon>Actinomycetes</taxon>
        <taxon>Streptosporangiales</taxon>
        <taxon>Thermomonosporaceae</taxon>
        <taxon>Actinomadura</taxon>
    </lineage>
</organism>
<dbReference type="InterPro" id="IPR000182">
    <property type="entry name" value="GNAT_dom"/>
</dbReference>
<dbReference type="Proteomes" id="UP001597083">
    <property type="component" value="Unassembled WGS sequence"/>
</dbReference>
<comment type="caution">
    <text evidence="2">The sequence shown here is derived from an EMBL/GenBank/DDBJ whole genome shotgun (WGS) entry which is preliminary data.</text>
</comment>
<dbReference type="SUPFAM" id="SSF55729">
    <property type="entry name" value="Acyl-CoA N-acyltransferases (Nat)"/>
    <property type="match status" value="1"/>
</dbReference>